<proteinExistence type="predicted"/>
<reference evidence="1 2" key="1">
    <citation type="submission" date="2018-06" db="EMBL/GenBank/DDBJ databases">
        <title>Mucibacter soli gen. nov., sp. nov., a new member of the family Chitinophagaceae producing mucin.</title>
        <authorList>
            <person name="Kim M.-K."/>
            <person name="Park S."/>
            <person name="Kim T.-S."/>
            <person name="Joung Y."/>
            <person name="Han J.-H."/>
            <person name="Kim S.B."/>
        </authorList>
    </citation>
    <scope>NUCLEOTIDE SEQUENCE [LARGE SCALE GENOMIC DNA]</scope>
    <source>
        <strain evidence="1 2">R1-15</strain>
    </source>
</reference>
<evidence type="ECO:0000313" key="2">
    <source>
        <dbReference type="Proteomes" id="UP000248745"/>
    </source>
</evidence>
<accession>A0A2W2AF39</accession>
<dbReference type="EMBL" id="QKTW01000009">
    <property type="protein sequence ID" value="PZF73911.1"/>
    <property type="molecule type" value="Genomic_DNA"/>
</dbReference>
<name>A0A2W2AF39_9BACT</name>
<sequence>MVFNIFAAPNTKFFLPAPLHHQFTRCVLRVDIIIDSKKWDHSFVAYLQTVKPPFYRNLSIYLKMVPDVYLPDSGLITQARWSAKLIRG</sequence>
<organism evidence="1 2">
    <name type="scientific">Taibaiella soli</name>
    <dbReference type="NCBI Taxonomy" id="1649169"/>
    <lineage>
        <taxon>Bacteria</taxon>
        <taxon>Pseudomonadati</taxon>
        <taxon>Bacteroidota</taxon>
        <taxon>Chitinophagia</taxon>
        <taxon>Chitinophagales</taxon>
        <taxon>Chitinophagaceae</taxon>
        <taxon>Taibaiella</taxon>
    </lineage>
</organism>
<dbReference type="AlphaFoldDB" id="A0A2W2AF39"/>
<gene>
    <name evidence="1" type="ORF">DN068_06095</name>
</gene>
<dbReference type="Proteomes" id="UP000248745">
    <property type="component" value="Unassembled WGS sequence"/>
</dbReference>
<evidence type="ECO:0000313" key="1">
    <source>
        <dbReference type="EMBL" id="PZF73911.1"/>
    </source>
</evidence>
<keyword evidence="2" id="KW-1185">Reference proteome</keyword>
<protein>
    <submittedName>
        <fullName evidence="1">Uncharacterized protein</fullName>
    </submittedName>
</protein>
<comment type="caution">
    <text evidence="1">The sequence shown here is derived from an EMBL/GenBank/DDBJ whole genome shotgun (WGS) entry which is preliminary data.</text>
</comment>